<protein>
    <submittedName>
        <fullName evidence="12">ABC transporter ATP-binding protein</fullName>
    </submittedName>
</protein>
<dbReference type="PROSITE" id="PS50893">
    <property type="entry name" value="ABC_TRANSPORTER_2"/>
    <property type="match status" value="2"/>
</dbReference>
<dbReference type="Proteomes" id="UP000324209">
    <property type="component" value="Chromosome"/>
</dbReference>
<organism evidence="12 13">
    <name type="scientific">Oceanispirochaeta crateris</name>
    <dbReference type="NCBI Taxonomy" id="2518645"/>
    <lineage>
        <taxon>Bacteria</taxon>
        <taxon>Pseudomonadati</taxon>
        <taxon>Spirochaetota</taxon>
        <taxon>Spirochaetia</taxon>
        <taxon>Spirochaetales</taxon>
        <taxon>Spirochaetaceae</taxon>
        <taxon>Oceanispirochaeta</taxon>
    </lineage>
</organism>
<keyword evidence="13" id="KW-1185">Reference proteome</keyword>
<proteinExistence type="inferred from homology"/>
<evidence type="ECO:0000256" key="8">
    <source>
        <dbReference type="ARBA" id="ARBA00022840"/>
    </source>
</evidence>
<dbReference type="PANTHER" id="PTHR43790:SF4">
    <property type="entry name" value="GUANOSINE IMPORT ATP-BINDING PROTEIN NUPO"/>
    <property type="match status" value="1"/>
</dbReference>
<dbReference type="GO" id="GO:0005886">
    <property type="term" value="C:plasma membrane"/>
    <property type="evidence" value="ECO:0007669"/>
    <property type="project" value="UniProtKB-SubCell"/>
</dbReference>
<dbReference type="Gene3D" id="3.40.50.300">
    <property type="entry name" value="P-loop containing nucleotide triphosphate hydrolases"/>
    <property type="match status" value="2"/>
</dbReference>
<sequence length="497" mass="54643">MRGITQKFGSLVANDNIDLTVHKGEVHALLGENGAGKTTLVNSLYGLYHPTSGEIFINGKKVVMDNPNIAIQNGIGMVHQHFMLIKPFSVVENIILGKETHKHGILDMAKATKDVIALSEKYGLTVDPHAAIQDITVGMQQRVEILKTLYRGADILILDEPTAVLTPHEIIDLIQIIDNLTEQGKTVIIITHKLKEIKEVADFCTIIRRGKKVDTVKVEDVSESDLASMMVGREVSFKVSKIDSTPRDTVLDVKNLHVLDNRKIPSVRGLNLKVRKGEILGIAGVDGNGQNELVEALTGIRKSESGEILVNGINTIGLSPREILNHKVSTIPQDRQKRGLILEYSVAENIIIENYKKSPFSSRGWLDFKSINEYARKLVKNFDIRPDDETYKAGDLSGGNQQKVIIAREISNNPDLLIAVQPTRGLDVGAIEYVHKALVAQRDNGKAVLLISLELDEVINVSDRIAVIYEGEIVGEMDSKGADENEISLLMAGGKKS</sequence>
<dbReference type="PANTHER" id="PTHR43790">
    <property type="entry name" value="CARBOHYDRATE TRANSPORT ATP-BINDING PROTEIN MG119-RELATED"/>
    <property type="match status" value="1"/>
</dbReference>
<dbReference type="Pfam" id="PF00005">
    <property type="entry name" value="ABC_tran"/>
    <property type="match status" value="2"/>
</dbReference>
<dbReference type="CDD" id="cd03215">
    <property type="entry name" value="ABC_Carb_Monos_II"/>
    <property type="match status" value="1"/>
</dbReference>
<keyword evidence="4" id="KW-1003">Cell membrane</keyword>
<dbReference type="InterPro" id="IPR003593">
    <property type="entry name" value="AAA+_ATPase"/>
</dbReference>
<evidence type="ECO:0000256" key="2">
    <source>
        <dbReference type="ARBA" id="ARBA00005417"/>
    </source>
</evidence>
<dbReference type="SMART" id="SM00382">
    <property type="entry name" value="AAA"/>
    <property type="match status" value="2"/>
</dbReference>
<dbReference type="PROSITE" id="PS00211">
    <property type="entry name" value="ABC_TRANSPORTER_1"/>
    <property type="match status" value="1"/>
</dbReference>
<evidence type="ECO:0000313" key="12">
    <source>
        <dbReference type="EMBL" id="QEN09872.1"/>
    </source>
</evidence>
<evidence type="ECO:0000256" key="5">
    <source>
        <dbReference type="ARBA" id="ARBA00022597"/>
    </source>
</evidence>
<evidence type="ECO:0000256" key="6">
    <source>
        <dbReference type="ARBA" id="ARBA00022737"/>
    </source>
</evidence>
<dbReference type="SUPFAM" id="SSF52540">
    <property type="entry name" value="P-loop containing nucleoside triphosphate hydrolases"/>
    <property type="match status" value="2"/>
</dbReference>
<dbReference type="CDD" id="cd03216">
    <property type="entry name" value="ABC_Carb_Monos_I"/>
    <property type="match status" value="1"/>
</dbReference>
<keyword evidence="8 12" id="KW-0067">ATP-binding</keyword>
<evidence type="ECO:0000256" key="9">
    <source>
        <dbReference type="ARBA" id="ARBA00022967"/>
    </source>
</evidence>
<dbReference type="FunFam" id="3.40.50.300:FF:000127">
    <property type="entry name" value="Ribose import ATP-binding protein RbsA"/>
    <property type="match status" value="1"/>
</dbReference>
<dbReference type="InterPro" id="IPR003439">
    <property type="entry name" value="ABC_transporter-like_ATP-bd"/>
</dbReference>
<evidence type="ECO:0000256" key="4">
    <source>
        <dbReference type="ARBA" id="ARBA00022475"/>
    </source>
</evidence>
<dbReference type="GO" id="GO:0016887">
    <property type="term" value="F:ATP hydrolysis activity"/>
    <property type="evidence" value="ECO:0007669"/>
    <property type="project" value="InterPro"/>
</dbReference>
<feature type="domain" description="ABC transporter" evidence="11">
    <location>
        <begin position="1"/>
        <end position="234"/>
    </location>
</feature>
<feature type="domain" description="ABC transporter" evidence="11">
    <location>
        <begin position="251"/>
        <end position="495"/>
    </location>
</feature>
<evidence type="ECO:0000256" key="7">
    <source>
        <dbReference type="ARBA" id="ARBA00022741"/>
    </source>
</evidence>
<dbReference type="RefSeq" id="WP_149487941.1">
    <property type="nucleotide sequence ID" value="NZ_CP036150.1"/>
</dbReference>
<keyword evidence="3" id="KW-0813">Transport</keyword>
<keyword evidence="6" id="KW-0677">Repeat</keyword>
<dbReference type="OrthoDB" id="304830at2"/>
<dbReference type="InterPro" id="IPR050107">
    <property type="entry name" value="ABC_carbohydrate_import_ATPase"/>
</dbReference>
<comment type="subcellular location">
    <subcellularLocation>
        <location evidence="1">Cell membrane</location>
        <topology evidence="1">Peripheral membrane protein</topology>
    </subcellularLocation>
</comment>
<dbReference type="EMBL" id="CP036150">
    <property type="protein sequence ID" value="QEN09872.1"/>
    <property type="molecule type" value="Genomic_DNA"/>
</dbReference>
<dbReference type="AlphaFoldDB" id="A0A5C1QUV2"/>
<accession>A0A5C1QUV2</accession>
<evidence type="ECO:0000313" key="13">
    <source>
        <dbReference type="Proteomes" id="UP000324209"/>
    </source>
</evidence>
<evidence type="ECO:0000256" key="10">
    <source>
        <dbReference type="ARBA" id="ARBA00023136"/>
    </source>
</evidence>
<comment type="similarity">
    <text evidence="2">Belongs to the ABC transporter superfamily.</text>
</comment>
<name>A0A5C1QUV2_9SPIO</name>
<keyword evidence="7" id="KW-0547">Nucleotide-binding</keyword>
<keyword evidence="9" id="KW-1278">Translocase</keyword>
<evidence type="ECO:0000256" key="3">
    <source>
        <dbReference type="ARBA" id="ARBA00022448"/>
    </source>
</evidence>
<dbReference type="InterPro" id="IPR027417">
    <property type="entry name" value="P-loop_NTPase"/>
</dbReference>
<evidence type="ECO:0000256" key="1">
    <source>
        <dbReference type="ARBA" id="ARBA00004202"/>
    </source>
</evidence>
<dbReference type="KEGG" id="ock:EXM22_06140"/>
<reference evidence="12 13" key="1">
    <citation type="submission" date="2019-02" db="EMBL/GenBank/DDBJ databases">
        <title>Complete Genome Sequence and Methylome Analysis of free living Spirochaetas.</title>
        <authorList>
            <person name="Fomenkov A."/>
            <person name="Dubinina G."/>
            <person name="Leshcheva N."/>
            <person name="Mikheeva N."/>
            <person name="Grabovich M."/>
            <person name="Vincze T."/>
            <person name="Roberts R.J."/>
        </authorList>
    </citation>
    <scope>NUCLEOTIDE SEQUENCE [LARGE SCALE GENOMIC DNA]</scope>
    <source>
        <strain evidence="12 13">K2</strain>
    </source>
</reference>
<dbReference type="InterPro" id="IPR017871">
    <property type="entry name" value="ABC_transporter-like_CS"/>
</dbReference>
<keyword evidence="5" id="KW-0762">Sugar transport</keyword>
<keyword evidence="10" id="KW-0472">Membrane</keyword>
<gene>
    <name evidence="12" type="ORF">EXM22_06140</name>
</gene>
<evidence type="ECO:0000259" key="11">
    <source>
        <dbReference type="PROSITE" id="PS50893"/>
    </source>
</evidence>
<dbReference type="FunFam" id="3.40.50.300:FF:001390">
    <property type="entry name" value="ABC transporter, ATP-binding protein"/>
    <property type="match status" value="1"/>
</dbReference>
<dbReference type="GO" id="GO:0005524">
    <property type="term" value="F:ATP binding"/>
    <property type="evidence" value="ECO:0007669"/>
    <property type="project" value="UniProtKB-KW"/>
</dbReference>